<dbReference type="AlphaFoldDB" id="A0A9P1N965"/>
<protein>
    <submittedName>
        <fullName evidence="2">Uncharacterized protein</fullName>
    </submittedName>
</protein>
<proteinExistence type="predicted"/>
<evidence type="ECO:0000313" key="2">
    <source>
        <dbReference type="EMBL" id="CAI5454360.1"/>
    </source>
</evidence>
<organism evidence="2 3">
    <name type="scientific">Caenorhabditis angaria</name>
    <dbReference type="NCBI Taxonomy" id="860376"/>
    <lineage>
        <taxon>Eukaryota</taxon>
        <taxon>Metazoa</taxon>
        <taxon>Ecdysozoa</taxon>
        <taxon>Nematoda</taxon>
        <taxon>Chromadorea</taxon>
        <taxon>Rhabditida</taxon>
        <taxon>Rhabditina</taxon>
        <taxon>Rhabditomorpha</taxon>
        <taxon>Rhabditoidea</taxon>
        <taxon>Rhabditidae</taxon>
        <taxon>Peloderinae</taxon>
        <taxon>Caenorhabditis</taxon>
    </lineage>
</organism>
<comment type="caution">
    <text evidence="2">The sequence shown here is derived from an EMBL/GenBank/DDBJ whole genome shotgun (WGS) entry which is preliminary data.</text>
</comment>
<keyword evidence="1" id="KW-0732">Signal</keyword>
<dbReference type="Proteomes" id="UP001152747">
    <property type="component" value="Unassembled WGS sequence"/>
</dbReference>
<feature type="signal peptide" evidence="1">
    <location>
        <begin position="1"/>
        <end position="16"/>
    </location>
</feature>
<accession>A0A9P1N965</accession>
<sequence length="130" mass="14777">MFRIVLCSFILLYVNAQQVQVVRIGDKDIPYRVTIKRYNSDGVEQSDNTLGVNTFGLIVLKYSFFIDPPSNTFTKGKWLNVKSNDESLLVHKTVEFDKENTIAFFYTTYGKTAGDKVIFAVGNDVLSYVI</sequence>
<reference evidence="2" key="1">
    <citation type="submission" date="2022-11" db="EMBL/GenBank/DDBJ databases">
        <authorList>
            <person name="Kikuchi T."/>
        </authorList>
    </citation>
    <scope>NUCLEOTIDE SEQUENCE</scope>
    <source>
        <strain evidence="2">PS1010</strain>
    </source>
</reference>
<gene>
    <name evidence="2" type="ORF">CAMP_LOCUS16997</name>
</gene>
<evidence type="ECO:0000256" key="1">
    <source>
        <dbReference type="SAM" id="SignalP"/>
    </source>
</evidence>
<keyword evidence="3" id="KW-1185">Reference proteome</keyword>
<name>A0A9P1N965_9PELO</name>
<feature type="chain" id="PRO_5040370415" evidence="1">
    <location>
        <begin position="17"/>
        <end position="130"/>
    </location>
</feature>
<dbReference type="EMBL" id="CANHGI010000006">
    <property type="protein sequence ID" value="CAI5454360.1"/>
    <property type="molecule type" value="Genomic_DNA"/>
</dbReference>
<evidence type="ECO:0000313" key="3">
    <source>
        <dbReference type="Proteomes" id="UP001152747"/>
    </source>
</evidence>